<reference evidence="11" key="1">
    <citation type="submission" date="2021-11" db="EMBL/GenBank/DDBJ databases">
        <title>Draft genome sequence of Alcaligenes endophyticus type strain CCUG 75668T.</title>
        <authorList>
            <person name="Salva-Serra F."/>
            <person name="Duran R.E."/>
            <person name="Seeger M."/>
            <person name="Moore E.R.B."/>
            <person name="Jaen-Luchoro D."/>
        </authorList>
    </citation>
    <scope>NUCLEOTIDE SEQUENCE</scope>
    <source>
        <strain evidence="11">CCUG 75668</strain>
    </source>
</reference>
<keyword evidence="8" id="KW-0129">CBS domain</keyword>
<keyword evidence="4 9" id="KW-0812">Transmembrane</keyword>
<dbReference type="Proteomes" id="UP001168613">
    <property type="component" value="Unassembled WGS sequence"/>
</dbReference>
<dbReference type="SMART" id="SM00924">
    <property type="entry name" value="MgtE_N"/>
    <property type="match status" value="1"/>
</dbReference>
<dbReference type="SUPFAM" id="SSF54631">
    <property type="entry name" value="CBS-domain pair"/>
    <property type="match status" value="1"/>
</dbReference>
<dbReference type="Gene3D" id="1.10.357.20">
    <property type="entry name" value="SLC41 divalent cation transporters, integral membrane domain"/>
    <property type="match status" value="1"/>
</dbReference>
<dbReference type="InterPro" id="IPR000644">
    <property type="entry name" value="CBS_dom"/>
</dbReference>
<dbReference type="RefSeq" id="WP_266124920.1">
    <property type="nucleotide sequence ID" value="NZ_JAJHNU010000001.1"/>
</dbReference>
<dbReference type="EMBL" id="JAJHNU010000001">
    <property type="protein sequence ID" value="MDN4121089.1"/>
    <property type="molecule type" value="Genomic_DNA"/>
</dbReference>
<keyword evidence="3 9" id="KW-0813">Transport</keyword>
<dbReference type="SUPFAM" id="SSF161093">
    <property type="entry name" value="MgtE membrane domain-like"/>
    <property type="match status" value="1"/>
</dbReference>
<evidence type="ECO:0000313" key="12">
    <source>
        <dbReference type="Proteomes" id="UP001168613"/>
    </source>
</evidence>
<evidence type="ECO:0000256" key="5">
    <source>
        <dbReference type="ARBA" id="ARBA00022842"/>
    </source>
</evidence>
<dbReference type="CDD" id="cd04606">
    <property type="entry name" value="CBS_pair_Mg_transporter"/>
    <property type="match status" value="1"/>
</dbReference>
<dbReference type="NCBIfam" id="TIGR00400">
    <property type="entry name" value="mgtE"/>
    <property type="match status" value="1"/>
</dbReference>
<comment type="caution">
    <text evidence="9">Lacks conserved residue(s) required for the propagation of feature annotation.</text>
</comment>
<dbReference type="InterPro" id="IPR006667">
    <property type="entry name" value="SLC41_membr_dom"/>
</dbReference>
<dbReference type="SUPFAM" id="SSF158791">
    <property type="entry name" value="MgtE N-terminal domain-like"/>
    <property type="match status" value="1"/>
</dbReference>
<organism evidence="11 12">
    <name type="scientific">Alcaligenes endophyticus</name>
    <dbReference type="NCBI Taxonomy" id="1929088"/>
    <lineage>
        <taxon>Bacteria</taxon>
        <taxon>Pseudomonadati</taxon>
        <taxon>Pseudomonadota</taxon>
        <taxon>Betaproteobacteria</taxon>
        <taxon>Burkholderiales</taxon>
        <taxon>Alcaligenaceae</taxon>
        <taxon>Alcaligenes</taxon>
    </lineage>
</organism>
<feature type="transmembrane region" description="Helical" evidence="9">
    <location>
        <begin position="383"/>
        <end position="407"/>
    </location>
</feature>
<name>A0ABT8EIH4_9BURK</name>
<dbReference type="InterPro" id="IPR046342">
    <property type="entry name" value="CBS_dom_sf"/>
</dbReference>
<evidence type="ECO:0000259" key="10">
    <source>
        <dbReference type="PROSITE" id="PS51371"/>
    </source>
</evidence>
<feature type="domain" description="CBS" evidence="10">
    <location>
        <begin position="185"/>
        <end position="243"/>
    </location>
</feature>
<dbReference type="Gene3D" id="3.10.580.10">
    <property type="entry name" value="CBS-domain"/>
    <property type="match status" value="1"/>
</dbReference>
<dbReference type="InterPro" id="IPR036739">
    <property type="entry name" value="SLC41_membr_dom_sf"/>
</dbReference>
<evidence type="ECO:0000256" key="2">
    <source>
        <dbReference type="ARBA" id="ARBA00009749"/>
    </source>
</evidence>
<evidence type="ECO:0000256" key="6">
    <source>
        <dbReference type="ARBA" id="ARBA00022989"/>
    </source>
</evidence>
<sequence length="447" mass="49573">MLNHHGKPAFLNQLTLPADLVVALNQLDSKQAISAARLMDDESLVATLEFPELHHAVNILLDLAHHQRWAPLETLAEDRLADLLQSLNHKEQERILSHLSQPTRSSVLRLMHYPADTAGGIMTTEFLQVPIGWTVERTLQHIREVESTRETVYAIYVVNEQKQLQFVVPLRKLVCADPNAELIALWKGESPVVVRALTDKEAVAQIIRRHDYLAVPVVDEEHTIIGIVTVDDVIDTLMEEAAEDISRFGGAEHIGKPYLHVNFWLMIRKRGGWLAALFLGEMLTASAMQYYEFQLEKAVVLAMFIPLIMSSGGNSGSQATSLLIRGLALGEVHLKDWWRVLLRELPTGLILGTLLGAVGFLRIEVWQHAGLFDYGEYSLLIAFTIWVALVGIVTFGSCVGSMLPFLLQRVGFDPASASAPLVATLVDVIGLVIYFSVAALFLTGTLL</sequence>
<dbReference type="Gene3D" id="1.25.60.10">
    <property type="entry name" value="MgtE N-terminal domain-like"/>
    <property type="match status" value="1"/>
</dbReference>
<comment type="caution">
    <text evidence="11">The sequence shown here is derived from an EMBL/GenBank/DDBJ whole genome shotgun (WGS) entry which is preliminary data.</text>
</comment>
<keyword evidence="9" id="KW-0479">Metal-binding</keyword>
<accession>A0ABT8EIH4</accession>
<keyword evidence="7 9" id="KW-0472">Membrane</keyword>
<dbReference type="PROSITE" id="PS51371">
    <property type="entry name" value="CBS"/>
    <property type="match status" value="1"/>
</dbReference>
<evidence type="ECO:0000256" key="1">
    <source>
        <dbReference type="ARBA" id="ARBA00004141"/>
    </source>
</evidence>
<comment type="subunit">
    <text evidence="9">Homodimer.</text>
</comment>
<proteinExistence type="inferred from homology"/>
<dbReference type="Pfam" id="PF00571">
    <property type="entry name" value="CBS"/>
    <property type="match status" value="1"/>
</dbReference>
<keyword evidence="6 9" id="KW-1133">Transmembrane helix</keyword>
<evidence type="ECO:0000256" key="4">
    <source>
        <dbReference type="ARBA" id="ARBA00022692"/>
    </source>
</evidence>
<protein>
    <recommendedName>
        <fullName evidence="9">Magnesium transporter MgtE</fullName>
    </recommendedName>
</protein>
<evidence type="ECO:0000313" key="11">
    <source>
        <dbReference type="EMBL" id="MDN4121089.1"/>
    </source>
</evidence>
<gene>
    <name evidence="11" type="primary">mgtE</name>
    <name evidence="11" type="ORF">LMS43_07290</name>
</gene>
<keyword evidence="9" id="KW-1003">Cell membrane</keyword>
<dbReference type="Pfam" id="PF03448">
    <property type="entry name" value="MgtE_N"/>
    <property type="match status" value="1"/>
</dbReference>
<evidence type="ECO:0000256" key="8">
    <source>
        <dbReference type="PROSITE-ProRule" id="PRU00703"/>
    </source>
</evidence>
<comment type="function">
    <text evidence="9">Acts as a magnesium transporter.</text>
</comment>
<dbReference type="Pfam" id="PF01769">
    <property type="entry name" value="MgtE"/>
    <property type="match status" value="1"/>
</dbReference>
<dbReference type="InterPro" id="IPR006668">
    <property type="entry name" value="Mg_transptr_MgtE_intracell_dom"/>
</dbReference>
<evidence type="ECO:0000256" key="9">
    <source>
        <dbReference type="RuleBase" id="RU362011"/>
    </source>
</evidence>
<feature type="transmembrane region" description="Helical" evidence="9">
    <location>
        <begin position="419"/>
        <end position="442"/>
    </location>
</feature>
<dbReference type="PANTHER" id="PTHR43773:SF1">
    <property type="entry name" value="MAGNESIUM TRANSPORTER MGTE"/>
    <property type="match status" value="1"/>
</dbReference>
<evidence type="ECO:0000256" key="3">
    <source>
        <dbReference type="ARBA" id="ARBA00022448"/>
    </source>
</evidence>
<comment type="subcellular location">
    <subcellularLocation>
        <location evidence="9">Cell membrane</location>
        <topology evidence="9">Multi-pass membrane protein</topology>
    </subcellularLocation>
    <subcellularLocation>
        <location evidence="1">Membrane</location>
        <topology evidence="1">Multi-pass membrane protein</topology>
    </subcellularLocation>
</comment>
<evidence type="ECO:0000256" key="7">
    <source>
        <dbReference type="ARBA" id="ARBA00023136"/>
    </source>
</evidence>
<feature type="transmembrane region" description="Helical" evidence="9">
    <location>
        <begin position="345"/>
        <end position="363"/>
    </location>
</feature>
<dbReference type="InterPro" id="IPR006669">
    <property type="entry name" value="MgtE_transporter"/>
</dbReference>
<dbReference type="InterPro" id="IPR038076">
    <property type="entry name" value="MgtE_N_sf"/>
</dbReference>
<dbReference type="SMART" id="SM00116">
    <property type="entry name" value="CBS"/>
    <property type="match status" value="1"/>
</dbReference>
<comment type="similarity">
    <text evidence="2 9">Belongs to the SLC41A transporter family.</text>
</comment>
<keyword evidence="12" id="KW-1185">Reference proteome</keyword>
<dbReference type="PANTHER" id="PTHR43773">
    <property type="entry name" value="MAGNESIUM TRANSPORTER MGTE"/>
    <property type="match status" value="1"/>
</dbReference>
<keyword evidence="5 9" id="KW-0460">Magnesium</keyword>